<dbReference type="RefSeq" id="WP_127336420.1">
    <property type="nucleotide sequence ID" value="NZ_QWDM01000001.1"/>
</dbReference>
<evidence type="ECO:0000313" key="2">
    <source>
        <dbReference type="Proteomes" id="UP000288102"/>
    </source>
</evidence>
<dbReference type="OrthoDB" id="1426952at2"/>
<organism evidence="1 2">
    <name type="scientific">Flavobacterium cupreum</name>
    <dbReference type="NCBI Taxonomy" id="2133766"/>
    <lineage>
        <taxon>Bacteria</taxon>
        <taxon>Pseudomonadati</taxon>
        <taxon>Bacteroidota</taxon>
        <taxon>Flavobacteriia</taxon>
        <taxon>Flavobacteriales</taxon>
        <taxon>Flavobacteriaceae</taxon>
        <taxon>Flavobacterium</taxon>
    </lineage>
</organism>
<evidence type="ECO:0000313" key="1">
    <source>
        <dbReference type="EMBL" id="RUT72123.1"/>
    </source>
</evidence>
<proteinExistence type="predicted"/>
<dbReference type="EMBL" id="QWDM01000001">
    <property type="protein sequence ID" value="RUT72123.1"/>
    <property type="molecule type" value="Genomic_DNA"/>
</dbReference>
<dbReference type="Proteomes" id="UP000288102">
    <property type="component" value="Unassembled WGS sequence"/>
</dbReference>
<gene>
    <name evidence="1" type="ORF">D0817_00425</name>
</gene>
<dbReference type="AlphaFoldDB" id="A0A434ACP8"/>
<accession>A0A434ACP8</accession>
<name>A0A434ACP8_9FLAO</name>
<comment type="caution">
    <text evidence="1">The sequence shown here is derived from an EMBL/GenBank/DDBJ whole genome shotgun (WGS) entry which is preliminary data.</text>
</comment>
<sequence>MNASDTKYTIRISFTQSLDGLQLILVDGSLNKIVEQEAQQLELTLSKGIYQLKASFIDYFEEYFLTVNQDEHFVLDYHYPMTSPSMDFATTHEYFSVPAEIWSRKCTSGDQSKVPNFFFFAAAYDKDASYKEEIITDLVENFSLFDPKGKLNIRFDDDNSFVDPEAAVVIFSARLKKGLYFLKYRKKGKRRIFPFYIYNEYQTQFLLRYKQEPDFCNSFFYYDNKSGFTRGENQYLLLDKIQYAYKDYNNYKLLTPSDRSAIKNHPYLVALVQILHLVTGNEQDNTEFANAPLLELPDIAMLKALTDNEKQINSDELPIISAIMAKCMITVGKKMEFKPGSIMDRVVDSLSYDIFWNNFSEVEDLSRMEELYKDLLQKSKYYGTNLKDNAIAKVKKLIVNSIRTTPETFKEDRLNTLLGNNLTNTPEDTTRFTDAINSVGNVSEIANKFNLPPTTILRNYEKYDDIYKKMNLK</sequence>
<protein>
    <submittedName>
        <fullName evidence="1">Uncharacterized protein</fullName>
    </submittedName>
</protein>
<reference evidence="2" key="1">
    <citation type="journal article" date="2019" name="Syst. Appl. Microbiol.">
        <title>Flavobacterium circumlabens sp. nov. and Flavobacterium cupreum sp. nov., two psychrotrophic species isolated from Antarctic environmental samples.</title>
        <authorList>
            <person name="Kralova S."/>
            <person name="Busse H.-J."/>
            <person name="Svec P."/>
            <person name="Maslanova I."/>
            <person name="Stankova E."/>
            <person name="Bartak M."/>
            <person name="Sedlacek I."/>
        </authorList>
    </citation>
    <scope>NUCLEOTIDE SEQUENCE [LARGE SCALE GENOMIC DNA]</scope>
    <source>
        <strain evidence="2">CCM 8825</strain>
    </source>
</reference>
<keyword evidence="2" id="KW-1185">Reference proteome</keyword>